<evidence type="ECO:0000256" key="7">
    <source>
        <dbReference type="ARBA" id="ARBA00023136"/>
    </source>
</evidence>
<feature type="transmembrane region" description="Helical" evidence="8">
    <location>
        <begin position="464"/>
        <end position="488"/>
    </location>
</feature>
<keyword evidence="4" id="KW-1003">Cell membrane</keyword>
<dbReference type="GO" id="GO:0022857">
    <property type="term" value="F:transmembrane transporter activity"/>
    <property type="evidence" value="ECO:0007669"/>
    <property type="project" value="InterPro"/>
</dbReference>
<accession>A0A1L7CZD4</accession>
<dbReference type="KEGG" id="csph:CSPHI_09425"/>
<dbReference type="NCBIfam" id="TIGR00842">
    <property type="entry name" value="bcct"/>
    <property type="match status" value="1"/>
</dbReference>
<feature type="transmembrane region" description="Helical" evidence="8">
    <location>
        <begin position="181"/>
        <end position="201"/>
    </location>
</feature>
<keyword evidence="5 8" id="KW-0812">Transmembrane</keyword>
<keyword evidence="3" id="KW-0813">Transport</keyword>
<feature type="transmembrane region" description="Helical" evidence="8">
    <location>
        <begin position="42"/>
        <end position="62"/>
    </location>
</feature>
<evidence type="ECO:0000256" key="5">
    <source>
        <dbReference type="ARBA" id="ARBA00022692"/>
    </source>
</evidence>
<feature type="transmembrane region" description="Helical" evidence="8">
    <location>
        <begin position="137"/>
        <end position="155"/>
    </location>
</feature>
<comment type="subcellular location">
    <subcellularLocation>
        <location evidence="1">Cell membrane</location>
        <topology evidence="1">Multi-pass membrane protein</topology>
    </subcellularLocation>
</comment>
<dbReference type="Gene3D" id="1.20.5.430">
    <property type="match status" value="1"/>
</dbReference>
<evidence type="ECO:0000256" key="6">
    <source>
        <dbReference type="ARBA" id="ARBA00022989"/>
    </source>
</evidence>
<dbReference type="GO" id="GO:0005886">
    <property type="term" value="C:plasma membrane"/>
    <property type="evidence" value="ECO:0007669"/>
    <property type="project" value="UniProtKB-SubCell"/>
</dbReference>
<keyword evidence="10" id="KW-1185">Reference proteome</keyword>
<dbReference type="InterPro" id="IPR000060">
    <property type="entry name" value="BCCT_transptr"/>
</dbReference>
<dbReference type="AlphaFoldDB" id="A0A1L7CZD4"/>
<dbReference type="EMBL" id="CP009248">
    <property type="protein sequence ID" value="APT91194.1"/>
    <property type="molecule type" value="Genomic_DNA"/>
</dbReference>
<evidence type="ECO:0000256" key="8">
    <source>
        <dbReference type="SAM" id="Phobius"/>
    </source>
</evidence>
<protein>
    <submittedName>
        <fullName evidence="9">Glycine/betaine ABC transporter</fullName>
    </submittedName>
</protein>
<dbReference type="PANTHER" id="PTHR30047">
    <property type="entry name" value="HIGH-AFFINITY CHOLINE TRANSPORT PROTEIN-RELATED"/>
    <property type="match status" value="1"/>
</dbReference>
<proteinExistence type="inferred from homology"/>
<evidence type="ECO:0000256" key="1">
    <source>
        <dbReference type="ARBA" id="ARBA00004651"/>
    </source>
</evidence>
<sequence>MDLKVAGPALAAVIGIVIWGLADQEGFAAVTGAALGWILDNLGWLFATIATAIVVFVIALGFSRYGAIRLGGDEERPEFSTPAWIAMMFAAGMGIGLLFYGAYEPLNHYRNAPPGVAGEDVSAAFAHALLHWTLHPWSMYAIVGLAIAYGTFRLGRPQLISAAFIPLIGAKRAAGPLGRTIDVLAVFSTVFGTAASLAVGATQIGAGMEFTGLVGSAGTGLFVTVVVVLGVAYLASAMSGVGRGIRWLSNINMVLASVLALFVLLLGPTVAALDALPMAVGSYLDQLPRMAFRTAANQDGSAGEWLSSWTLFWWAWWISWSPFVGMFLARISRGRTIREFLAGVILVPSVVSAAWFAIFGGSAIHLERDGRGIWGDGTPEFILFRLLDQLPFAAAASGVAMVLLGTFFITSADSASTVMATMSQYGRTTPSPWLSAIWGTMTGLVAVLFLVTGGEDTLTALQTILIVAGSPFLLVAAGLAVSVAAGVAKDPLYLDERERRRFALRLARERRISRDEAAALG</sequence>
<dbReference type="STRING" id="1437874.CSPHI_09425"/>
<feature type="transmembrane region" description="Helical" evidence="8">
    <location>
        <begin position="83"/>
        <end position="103"/>
    </location>
</feature>
<keyword evidence="6 8" id="KW-1133">Transmembrane helix</keyword>
<organism evidence="9 10">
    <name type="scientific">Corynebacterium sphenisci DSM 44792</name>
    <dbReference type="NCBI Taxonomy" id="1437874"/>
    <lineage>
        <taxon>Bacteria</taxon>
        <taxon>Bacillati</taxon>
        <taxon>Actinomycetota</taxon>
        <taxon>Actinomycetes</taxon>
        <taxon>Mycobacteriales</taxon>
        <taxon>Corynebacteriaceae</taxon>
        <taxon>Corynebacterium</taxon>
    </lineage>
</organism>
<gene>
    <name evidence="9" type="ORF">CSPHI_09425</name>
</gene>
<reference evidence="9 10" key="1">
    <citation type="submission" date="2014-08" db="EMBL/GenBank/DDBJ databases">
        <title>Complete genome sequence of Corynebacterium sphenisci CECT 5990(T) (=DSM 44792(T)), isolated from healthy wild penguins.</title>
        <authorList>
            <person name="Ruckert C."/>
            <person name="Albersmeier A."/>
            <person name="Winkler A."/>
            <person name="Kalinowski J."/>
        </authorList>
    </citation>
    <scope>NUCLEOTIDE SEQUENCE [LARGE SCALE GENOMIC DNA]</scope>
    <source>
        <strain evidence="9 10">DSM 44792</strain>
    </source>
</reference>
<dbReference type="Proteomes" id="UP000185469">
    <property type="component" value="Chromosome"/>
</dbReference>
<keyword evidence="7 8" id="KW-0472">Membrane</keyword>
<name>A0A1L7CZD4_9CORY</name>
<feature type="transmembrane region" description="Helical" evidence="8">
    <location>
        <begin position="390"/>
        <end position="412"/>
    </location>
</feature>
<feature type="transmembrane region" description="Helical" evidence="8">
    <location>
        <begin position="213"/>
        <end position="235"/>
    </location>
</feature>
<comment type="similarity">
    <text evidence="2">Belongs to the BCCT transporter (TC 2.A.15) family.</text>
</comment>
<evidence type="ECO:0000256" key="4">
    <source>
        <dbReference type="ARBA" id="ARBA00022475"/>
    </source>
</evidence>
<dbReference type="PANTHER" id="PTHR30047:SF7">
    <property type="entry name" value="HIGH-AFFINITY CHOLINE TRANSPORT PROTEIN"/>
    <property type="match status" value="1"/>
</dbReference>
<feature type="transmembrane region" description="Helical" evidence="8">
    <location>
        <begin position="5"/>
        <end position="22"/>
    </location>
</feature>
<evidence type="ECO:0000313" key="10">
    <source>
        <dbReference type="Proteomes" id="UP000185469"/>
    </source>
</evidence>
<feature type="transmembrane region" description="Helical" evidence="8">
    <location>
        <begin position="341"/>
        <end position="364"/>
    </location>
</feature>
<feature type="transmembrane region" description="Helical" evidence="8">
    <location>
        <begin position="311"/>
        <end position="329"/>
    </location>
</feature>
<evidence type="ECO:0000313" key="9">
    <source>
        <dbReference type="EMBL" id="APT91194.1"/>
    </source>
</evidence>
<evidence type="ECO:0000256" key="2">
    <source>
        <dbReference type="ARBA" id="ARBA00005658"/>
    </source>
</evidence>
<feature type="transmembrane region" description="Helical" evidence="8">
    <location>
        <begin position="247"/>
        <end position="267"/>
    </location>
</feature>
<dbReference type="Pfam" id="PF02028">
    <property type="entry name" value="BCCT"/>
    <property type="match status" value="1"/>
</dbReference>
<feature type="transmembrane region" description="Helical" evidence="8">
    <location>
        <begin position="433"/>
        <end position="452"/>
    </location>
</feature>
<evidence type="ECO:0000256" key="3">
    <source>
        <dbReference type="ARBA" id="ARBA00022448"/>
    </source>
</evidence>